<protein>
    <submittedName>
        <fullName evidence="2">Uncharacterized protein</fullName>
    </submittedName>
</protein>
<accession>A0A0E9MT57</accession>
<keyword evidence="3" id="KW-1185">Reference proteome</keyword>
<sequence length="185" mass="19933">MRAALYALGSNRGACLMIRSAVTVLIALALAAPAVAADEPPATIQALGACRGIADNAQRLACYDRAAGALLQSVAAKETVVLDKQAVTKTKRSLFGFSLPKLPFFGNDKDEKEEFTQIDEPIKTIRSIGYGRFRFTLDDGATWETTEGINAFPKPGEKVLIKKGLMGSYFIKFEGNRSVKGMRVG</sequence>
<evidence type="ECO:0000313" key="2">
    <source>
        <dbReference type="EMBL" id="GAO40663.1"/>
    </source>
</evidence>
<dbReference type="EMBL" id="BBWU01000050">
    <property type="protein sequence ID" value="GAO40663.1"/>
    <property type="molecule type" value="Genomic_DNA"/>
</dbReference>
<comment type="caution">
    <text evidence="2">The sequence shown here is derived from an EMBL/GenBank/DDBJ whole genome shotgun (WGS) entry which is preliminary data.</text>
</comment>
<keyword evidence="1" id="KW-0732">Signal</keyword>
<reference evidence="2 3" key="1">
    <citation type="submission" date="2015-04" db="EMBL/GenBank/DDBJ databases">
        <title>Whole genome shotgun sequence of Sphingomonas changbaiensis NBRC 104936.</title>
        <authorList>
            <person name="Katano-Makiyama Y."/>
            <person name="Hosoyama A."/>
            <person name="Hashimoto M."/>
            <person name="Noguchi M."/>
            <person name="Tsuchikane K."/>
            <person name="Ohji S."/>
            <person name="Yamazoe A."/>
            <person name="Ichikawa N."/>
            <person name="Kimura A."/>
            <person name="Fujita N."/>
        </authorList>
    </citation>
    <scope>NUCLEOTIDE SEQUENCE [LARGE SCALE GENOMIC DNA]</scope>
    <source>
        <strain evidence="2 3">NBRC 104936</strain>
    </source>
</reference>
<evidence type="ECO:0000256" key="1">
    <source>
        <dbReference type="SAM" id="SignalP"/>
    </source>
</evidence>
<evidence type="ECO:0000313" key="3">
    <source>
        <dbReference type="Proteomes" id="UP000033202"/>
    </source>
</evidence>
<feature type="signal peptide" evidence="1">
    <location>
        <begin position="1"/>
        <end position="36"/>
    </location>
</feature>
<dbReference type="STRING" id="1219043.SCH01S_50_00300"/>
<feature type="chain" id="PRO_5002429673" evidence="1">
    <location>
        <begin position="37"/>
        <end position="185"/>
    </location>
</feature>
<gene>
    <name evidence="2" type="ORF">SCH01S_50_00300</name>
</gene>
<dbReference type="AlphaFoldDB" id="A0A0E9MT57"/>
<dbReference type="Proteomes" id="UP000033202">
    <property type="component" value="Unassembled WGS sequence"/>
</dbReference>
<proteinExistence type="predicted"/>
<organism evidence="2 3">
    <name type="scientific">Sphingomonas changbaiensis NBRC 104936</name>
    <dbReference type="NCBI Taxonomy" id="1219043"/>
    <lineage>
        <taxon>Bacteria</taxon>
        <taxon>Pseudomonadati</taxon>
        <taxon>Pseudomonadota</taxon>
        <taxon>Alphaproteobacteria</taxon>
        <taxon>Sphingomonadales</taxon>
        <taxon>Sphingomonadaceae</taxon>
        <taxon>Sphingomonas</taxon>
    </lineage>
</organism>
<name>A0A0E9MT57_9SPHN</name>